<keyword evidence="1" id="KW-1133">Transmembrane helix</keyword>
<keyword evidence="3" id="KW-0808">Transferase</keyword>
<protein>
    <submittedName>
        <fullName evidence="3">Type 11 methyltransferase</fullName>
    </submittedName>
</protein>
<feature type="domain" description="Methyltransferase type 11" evidence="2">
    <location>
        <begin position="147"/>
        <end position="204"/>
    </location>
</feature>
<evidence type="ECO:0000313" key="4">
    <source>
        <dbReference type="Proteomes" id="UP000019275"/>
    </source>
</evidence>
<keyword evidence="4" id="KW-1185">Reference proteome</keyword>
<dbReference type="EMBL" id="ARZX01000001">
    <property type="protein sequence ID" value="EWH15039.1"/>
    <property type="molecule type" value="Genomic_DNA"/>
</dbReference>
<comment type="caution">
    <text evidence="3">The sequence shown here is derived from an EMBL/GenBank/DDBJ whole genome shotgun (WGS) entry which is preliminary data.</text>
</comment>
<evidence type="ECO:0000256" key="1">
    <source>
        <dbReference type="SAM" id="Phobius"/>
    </source>
</evidence>
<feature type="transmembrane region" description="Helical" evidence="1">
    <location>
        <begin position="53"/>
        <end position="76"/>
    </location>
</feature>
<sequence>MEKRKTRIMVTNRKKFQGVLNILSFNRHFYVIGLLVLAIALTVLLLLKLPTIIVWITISAFVYGLVTPLLVSAYVYDFSGYYSFKWLQPHINDNTSVIKIVNINAGFDETSFILQTKFPTSEIKVFDFYNKKQHTEPAIVRARNVSLTYPNTQQITTNKIPLKDKSTDLVFLLSAAHEIRNNKEKETFLKECKRICKPEGKIIMVEHLRDVPNFLAFSIGFTHFFSRKTWKNAFKNAGFSKIEEVKFTPFMSVFNCSN</sequence>
<gene>
    <name evidence="3" type="ORF">KLA_00730</name>
</gene>
<dbReference type="GO" id="GO:0032259">
    <property type="term" value="P:methylation"/>
    <property type="evidence" value="ECO:0007669"/>
    <property type="project" value="UniProtKB-KW"/>
</dbReference>
<dbReference type="GO" id="GO:0008168">
    <property type="term" value="F:methyltransferase activity"/>
    <property type="evidence" value="ECO:0007669"/>
    <property type="project" value="UniProtKB-KW"/>
</dbReference>
<keyword evidence="3" id="KW-0489">Methyltransferase</keyword>
<dbReference type="SUPFAM" id="SSF53335">
    <property type="entry name" value="S-adenosyl-L-methionine-dependent methyltransferases"/>
    <property type="match status" value="1"/>
</dbReference>
<dbReference type="Proteomes" id="UP000019275">
    <property type="component" value="Unassembled WGS sequence"/>
</dbReference>
<name>A0ABP3BB69_9FLAO</name>
<organism evidence="3 4">
    <name type="scientific">Cellulophaga geojensis KL-A</name>
    <dbReference type="NCBI Taxonomy" id="1328323"/>
    <lineage>
        <taxon>Bacteria</taxon>
        <taxon>Pseudomonadati</taxon>
        <taxon>Bacteroidota</taxon>
        <taxon>Flavobacteriia</taxon>
        <taxon>Flavobacteriales</taxon>
        <taxon>Flavobacteriaceae</taxon>
        <taxon>Cellulophaga</taxon>
    </lineage>
</organism>
<keyword evidence="1" id="KW-0472">Membrane</keyword>
<accession>A0ABP3BB69</accession>
<dbReference type="Pfam" id="PF08241">
    <property type="entry name" value="Methyltransf_11"/>
    <property type="match status" value="1"/>
</dbReference>
<proteinExistence type="predicted"/>
<dbReference type="InterPro" id="IPR029063">
    <property type="entry name" value="SAM-dependent_MTases_sf"/>
</dbReference>
<evidence type="ECO:0000259" key="2">
    <source>
        <dbReference type="Pfam" id="PF08241"/>
    </source>
</evidence>
<feature type="transmembrane region" description="Helical" evidence="1">
    <location>
        <begin position="29"/>
        <end position="47"/>
    </location>
</feature>
<reference evidence="3 4" key="1">
    <citation type="journal article" date="2014" name="Genome Announc.">
        <title>Draft Genome Sequence of the Carrageenan-Degrading Bacterium Cellulophaga sp. Strain KL-A, Isolated from Decaying Marine Algae.</title>
        <authorList>
            <person name="Shan D."/>
            <person name="Ying J."/>
            <person name="Li X."/>
            <person name="Gao Z."/>
            <person name="Wei G."/>
            <person name="Shao Z."/>
        </authorList>
    </citation>
    <scope>NUCLEOTIDE SEQUENCE [LARGE SCALE GENOMIC DNA]</scope>
    <source>
        <strain evidence="3 4">KL-A</strain>
    </source>
</reference>
<dbReference type="InterPro" id="IPR013216">
    <property type="entry name" value="Methyltransf_11"/>
</dbReference>
<dbReference type="Gene3D" id="3.40.50.150">
    <property type="entry name" value="Vaccinia Virus protein VP39"/>
    <property type="match status" value="1"/>
</dbReference>
<evidence type="ECO:0000313" key="3">
    <source>
        <dbReference type="EMBL" id="EWH15039.1"/>
    </source>
</evidence>
<keyword evidence="1" id="KW-0812">Transmembrane</keyword>